<evidence type="ECO:0000313" key="1">
    <source>
        <dbReference type="EMBL" id="KAF7374741.1"/>
    </source>
</evidence>
<gene>
    <name evidence="1" type="ORF">MSAN_00359600</name>
</gene>
<name>A0A8H7DKM7_9AGAR</name>
<comment type="caution">
    <text evidence="1">The sequence shown here is derived from an EMBL/GenBank/DDBJ whole genome shotgun (WGS) entry which is preliminary data.</text>
</comment>
<dbReference type="PANTHER" id="PTHR43591">
    <property type="entry name" value="METHYLTRANSFERASE"/>
    <property type="match status" value="1"/>
</dbReference>
<keyword evidence="1" id="KW-0489">Methyltransferase</keyword>
<reference evidence="1" key="1">
    <citation type="submission" date="2020-05" db="EMBL/GenBank/DDBJ databases">
        <title>Mycena genomes resolve the evolution of fungal bioluminescence.</title>
        <authorList>
            <person name="Tsai I.J."/>
        </authorList>
    </citation>
    <scope>NUCLEOTIDE SEQUENCE</scope>
    <source>
        <strain evidence="1">160909Yilan</strain>
    </source>
</reference>
<dbReference type="Proteomes" id="UP000623467">
    <property type="component" value="Unassembled WGS sequence"/>
</dbReference>
<sequence length="282" mass="31304">MSAPGQLSMNDGVVYPGLPPTSDIERLDTMHNTIARYFGRELGPAPLDGMHPSKIMELGCGTGAWAIQTAKQFPDAQVVAVDQSSLPDRILPPNLKFHRADVTQKLEFEDETFDIVHARLVLIHVVDGPGTLLRASRLVKPGGLLLIEDLDWTSLAESGGPATWQAVYKFKEIQDRRGVDVGFGKKIEATMTSLDIFSDIQAKKISIPFGATIDANGSEESFQLFSLGMKKSILEFMGHVSTRLHDQGLTHELVRECDKEQERCDNESVIDMYFCWARRSVE</sequence>
<dbReference type="EMBL" id="JACAZH010000002">
    <property type="protein sequence ID" value="KAF7374741.1"/>
    <property type="molecule type" value="Genomic_DNA"/>
</dbReference>
<organism evidence="1 2">
    <name type="scientific">Mycena sanguinolenta</name>
    <dbReference type="NCBI Taxonomy" id="230812"/>
    <lineage>
        <taxon>Eukaryota</taxon>
        <taxon>Fungi</taxon>
        <taxon>Dikarya</taxon>
        <taxon>Basidiomycota</taxon>
        <taxon>Agaricomycotina</taxon>
        <taxon>Agaricomycetes</taxon>
        <taxon>Agaricomycetidae</taxon>
        <taxon>Agaricales</taxon>
        <taxon>Marasmiineae</taxon>
        <taxon>Mycenaceae</taxon>
        <taxon>Mycena</taxon>
    </lineage>
</organism>
<dbReference type="GO" id="GO:0008168">
    <property type="term" value="F:methyltransferase activity"/>
    <property type="evidence" value="ECO:0007669"/>
    <property type="project" value="UniProtKB-KW"/>
</dbReference>
<dbReference type="Gene3D" id="3.40.50.150">
    <property type="entry name" value="Vaccinia Virus protein VP39"/>
    <property type="match status" value="1"/>
</dbReference>
<dbReference type="GO" id="GO:0032259">
    <property type="term" value="P:methylation"/>
    <property type="evidence" value="ECO:0007669"/>
    <property type="project" value="UniProtKB-KW"/>
</dbReference>
<dbReference type="SUPFAM" id="SSF53335">
    <property type="entry name" value="S-adenosyl-L-methionine-dependent methyltransferases"/>
    <property type="match status" value="1"/>
</dbReference>
<dbReference type="PANTHER" id="PTHR43591:SF24">
    <property type="entry name" value="2-METHOXY-6-POLYPRENYL-1,4-BENZOQUINOL METHYLASE, MITOCHONDRIAL"/>
    <property type="match status" value="1"/>
</dbReference>
<protein>
    <submittedName>
        <fullName evidence="1">S-adenosyl-L-methionine-dependent methyltransferase</fullName>
    </submittedName>
</protein>
<dbReference type="Pfam" id="PF13489">
    <property type="entry name" value="Methyltransf_23"/>
    <property type="match status" value="1"/>
</dbReference>
<dbReference type="CDD" id="cd02440">
    <property type="entry name" value="AdoMet_MTases"/>
    <property type="match status" value="1"/>
</dbReference>
<dbReference type="InterPro" id="IPR029063">
    <property type="entry name" value="SAM-dependent_MTases_sf"/>
</dbReference>
<evidence type="ECO:0000313" key="2">
    <source>
        <dbReference type="Proteomes" id="UP000623467"/>
    </source>
</evidence>
<keyword evidence="2" id="KW-1185">Reference proteome</keyword>
<proteinExistence type="predicted"/>
<keyword evidence="1" id="KW-0808">Transferase</keyword>
<dbReference type="OrthoDB" id="506498at2759"/>
<dbReference type="AlphaFoldDB" id="A0A8H7DKM7"/>
<accession>A0A8H7DKM7</accession>